<evidence type="ECO:0000256" key="7">
    <source>
        <dbReference type="PIRSR" id="PIRSR601577-1"/>
    </source>
</evidence>
<dbReference type="InterPro" id="IPR001577">
    <property type="entry name" value="Peptidase_M8"/>
</dbReference>
<keyword evidence="5 8" id="KW-0862">Zinc</keyword>
<dbReference type="Gene3D" id="3.10.170.20">
    <property type="match status" value="1"/>
</dbReference>
<feature type="transmembrane region" description="Helical" evidence="10">
    <location>
        <begin position="576"/>
        <end position="597"/>
    </location>
</feature>
<dbReference type="GeneID" id="17252309"/>
<dbReference type="Gene3D" id="3.90.132.10">
    <property type="entry name" value="Leishmanolysin , domain 2"/>
    <property type="match status" value="1"/>
</dbReference>
<evidence type="ECO:0000256" key="5">
    <source>
        <dbReference type="ARBA" id="ARBA00022833"/>
    </source>
</evidence>
<evidence type="ECO:0000256" key="9">
    <source>
        <dbReference type="SAM" id="MobiDB-lite"/>
    </source>
</evidence>
<feature type="region of interest" description="Disordered" evidence="9">
    <location>
        <begin position="818"/>
        <end position="838"/>
    </location>
</feature>
<dbReference type="EnsemblProtists" id="EOD06185">
    <property type="protein sequence ID" value="EOD06185"/>
    <property type="gene ID" value="EMIHUDRAFT_219542"/>
</dbReference>
<keyword evidence="3 8" id="KW-0479">Metal-binding</keyword>
<keyword evidence="2" id="KW-0645">Protease</keyword>
<dbReference type="GO" id="GO:0046872">
    <property type="term" value="F:metal ion binding"/>
    <property type="evidence" value="ECO:0007669"/>
    <property type="project" value="UniProtKB-KW"/>
</dbReference>
<evidence type="ECO:0000256" key="10">
    <source>
        <dbReference type="SAM" id="Phobius"/>
    </source>
</evidence>
<dbReference type="GO" id="GO:0007155">
    <property type="term" value="P:cell adhesion"/>
    <property type="evidence" value="ECO:0007669"/>
    <property type="project" value="InterPro"/>
</dbReference>
<protein>
    <recommendedName>
        <fullName evidence="13">Leishmanolysin</fullName>
    </recommendedName>
</protein>
<dbReference type="SUPFAM" id="SSF55486">
    <property type="entry name" value="Metalloproteases ('zincins'), catalytic domain"/>
    <property type="match status" value="1"/>
</dbReference>
<comment type="cofactor">
    <cofactor evidence="8">
        <name>Zn(2+)</name>
        <dbReference type="ChEBI" id="CHEBI:29105"/>
    </cofactor>
    <text evidence="8">Binds 1 zinc ion per subunit.</text>
</comment>
<dbReference type="OMA" id="SACAIDE"/>
<evidence type="ECO:0000313" key="11">
    <source>
        <dbReference type="EnsemblProtists" id="EOD06185"/>
    </source>
</evidence>
<evidence type="ECO:0000256" key="6">
    <source>
        <dbReference type="ARBA" id="ARBA00023049"/>
    </source>
</evidence>
<keyword evidence="10" id="KW-1133">Transmembrane helix</keyword>
<dbReference type="PaxDb" id="2903-EOD06185"/>
<keyword evidence="10" id="KW-0812">Transmembrane</keyword>
<feature type="binding site" evidence="8">
    <location>
        <position position="271"/>
    </location>
    <ligand>
        <name>Zn(2+)</name>
        <dbReference type="ChEBI" id="CHEBI:29105"/>
        <note>catalytic</note>
    </ligand>
</feature>
<comment type="similarity">
    <text evidence="1">Belongs to the peptidase M8 family.</text>
</comment>
<dbReference type="GO" id="GO:0005737">
    <property type="term" value="C:cytoplasm"/>
    <property type="evidence" value="ECO:0007669"/>
    <property type="project" value="TreeGrafter"/>
</dbReference>
<dbReference type="RefSeq" id="XP_005758614.1">
    <property type="nucleotide sequence ID" value="XM_005758557.1"/>
</dbReference>
<dbReference type="HOGENOM" id="CLU_339339_0_0_1"/>
<evidence type="ECO:0000256" key="4">
    <source>
        <dbReference type="ARBA" id="ARBA00022801"/>
    </source>
</evidence>
<keyword evidence="10" id="KW-0472">Membrane</keyword>
<reference evidence="11" key="2">
    <citation type="submission" date="2024-10" db="UniProtKB">
        <authorList>
            <consortium name="EnsemblProtists"/>
        </authorList>
    </citation>
    <scope>IDENTIFICATION</scope>
</reference>
<sequence>MLAASLLTLARDGPPRSLVPLSAVLEPDPSPSPTSAARASLSRHRRLELSYDNTNPIRLALDFTSLDASSAPQYSACFAVGDWYRRGLPAFQLSPPADGVPTCDDANPLAALTDGCWGLCKAADVITAERKAKIVTAVTAVASEMGSFFSVESSSSNLVFGRSKGRFQRALTEKGYTPTERCAADCHYLSNVAVAESYCTTGVDADAILSVTRPPSIAGVLGTGSSCAPLIMGKRPTWLVIAWMDDFDADATSDQAMIDAYRGFIRHEIIHAMGFSHAFFANARASDGSAKHLLQLLQVYDADGATDRVYHFKSTSRTHAMAKAYFGCNDEAAWDGLPLMGLPDIGRNSHWDTRILRDDVMSYGESALISSITLAAMEDTGFYLANYSSANCMQWGYQQGCTYVASRCSGPTSHDQSASATSSAECDGDPRWRSSPSAWLRSKCDLGDDPCSTNSGRGYSSSPSPVCDAQCYTPLHNRADCSAGPVAPVESAAPKSYEELAEEYMQWIWLGVLVMSALVVGLAMNTFCCPAGGSIAVAAVLTTIIFLAGALTAAAGAYGYWVNNDLVAPFVGETTLIVVMGFGGLLSTIALWTFIGFCSKSRFVLTTVFIFYLLTLLIELAFAGLVAYWVYTLQAVTEDAMTLLEGGDAEDGKFSGRLGADVLAEVEGSMCRFYQECCRDPLLGEDGTCISSHEGSTVDVAEALLDPGSPNFCPYISGSSGVMSFVPSPAACLTAEHLIPGFSMASCETNFCSHGYEGYEEFLAQAVDWMMNNGIIIGGVSTAVVLLQLLLAVNVLRLAKSRMKTRLAMRKVVPESRGLDREPMPFNPPPQPQRRRAR</sequence>
<name>A0A0D3I4K0_EMIH1</name>
<accession>A0A0D3I4K0</accession>
<evidence type="ECO:0000256" key="1">
    <source>
        <dbReference type="ARBA" id="ARBA00005860"/>
    </source>
</evidence>
<evidence type="ECO:0000256" key="8">
    <source>
        <dbReference type="PIRSR" id="PIRSR601577-2"/>
    </source>
</evidence>
<proteinExistence type="inferred from homology"/>
<evidence type="ECO:0008006" key="13">
    <source>
        <dbReference type="Google" id="ProtNLM"/>
    </source>
</evidence>
<dbReference type="AlphaFoldDB" id="A0A0D3I4K0"/>
<keyword evidence="4" id="KW-0378">Hydrolase</keyword>
<dbReference type="PANTHER" id="PTHR10942">
    <property type="entry name" value="LEISHMANOLYSIN-LIKE PEPTIDASE"/>
    <property type="match status" value="1"/>
</dbReference>
<keyword evidence="6 8" id="KW-0482">Metalloprotease</keyword>
<dbReference type="KEGG" id="ehx:EMIHUDRAFT_219542"/>
<keyword evidence="12" id="KW-1185">Reference proteome</keyword>
<feature type="active site" evidence="7">
    <location>
        <position position="268"/>
    </location>
</feature>
<dbReference type="GO" id="GO:0006508">
    <property type="term" value="P:proteolysis"/>
    <property type="evidence" value="ECO:0007669"/>
    <property type="project" value="UniProtKB-KW"/>
</dbReference>
<feature type="transmembrane region" description="Helical" evidence="10">
    <location>
        <begin position="609"/>
        <end position="631"/>
    </location>
</feature>
<dbReference type="PANTHER" id="PTHR10942:SF0">
    <property type="entry name" value="LEISHMANOLYSIN-LIKE PEPTIDASE"/>
    <property type="match status" value="1"/>
</dbReference>
<organism evidence="11 12">
    <name type="scientific">Emiliania huxleyi (strain CCMP1516)</name>
    <dbReference type="NCBI Taxonomy" id="280463"/>
    <lineage>
        <taxon>Eukaryota</taxon>
        <taxon>Haptista</taxon>
        <taxon>Haptophyta</taxon>
        <taxon>Prymnesiophyceae</taxon>
        <taxon>Isochrysidales</taxon>
        <taxon>Noelaerhabdaceae</taxon>
        <taxon>Emiliania</taxon>
    </lineage>
</organism>
<dbReference type="GO" id="GO:0016020">
    <property type="term" value="C:membrane"/>
    <property type="evidence" value="ECO:0007669"/>
    <property type="project" value="InterPro"/>
</dbReference>
<feature type="binding site" evidence="8">
    <location>
        <position position="267"/>
    </location>
    <ligand>
        <name>Zn(2+)</name>
        <dbReference type="ChEBI" id="CHEBI:29105"/>
        <note>catalytic</note>
    </ligand>
</feature>
<evidence type="ECO:0000256" key="2">
    <source>
        <dbReference type="ARBA" id="ARBA00022670"/>
    </source>
</evidence>
<reference evidence="12" key="1">
    <citation type="journal article" date="2013" name="Nature">
        <title>Pan genome of the phytoplankton Emiliania underpins its global distribution.</title>
        <authorList>
            <person name="Read B.A."/>
            <person name="Kegel J."/>
            <person name="Klute M.J."/>
            <person name="Kuo A."/>
            <person name="Lefebvre S.C."/>
            <person name="Maumus F."/>
            <person name="Mayer C."/>
            <person name="Miller J."/>
            <person name="Monier A."/>
            <person name="Salamov A."/>
            <person name="Young J."/>
            <person name="Aguilar M."/>
            <person name="Claverie J.M."/>
            <person name="Frickenhaus S."/>
            <person name="Gonzalez K."/>
            <person name="Herman E.K."/>
            <person name="Lin Y.C."/>
            <person name="Napier J."/>
            <person name="Ogata H."/>
            <person name="Sarno A.F."/>
            <person name="Shmutz J."/>
            <person name="Schroeder D."/>
            <person name="de Vargas C."/>
            <person name="Verret F."/>
            <person name="von Dassow P."/>
            <person name="Valentin K."/>
            <person name="Van de Peer Y."/>
            <person name="Wheeler G."/>
            <person name="Dacks J.B."/>
            <person name="Delwiche C.F."/>
            <person name="Dyhrman S.T."/>
            <person name="Glockner G."/>
            <person name="John U."/>
            <person name="Richards T."/>
            <person name="Worden A.Z."/>
            <person name="Zhang X."/>
            <person name="Grigoriev I.V."/>
            <person name="Allen A.E."/>
            <person name="Bidle K."/>
            <person name="Borodovsky M."/>
            <person name="Bowler C."/>
            <person name="Brownlee C."/>
            <person name="Cock J.M."/>
            <person name="Elias M."/>
            <person name="Gladyshev V.N."/>
            <person name="Groth M."/>
            <person name="Guda C."/>
            <person name="Hadaegh A."/>
            <person name="Iglesias-Rodriguez M.D."/>
            <person name="Jenkins J."/>
            <person name="Jones B.M."/>
            <person name="Lawson T."/>
            <person name="Leese F."/>
            <person name="Lindquist E."/>
            <person name="Lobanov A."/>
            <person name="Lomsadze A."/>
            <person name="Malik S.B."/>
            <person name="Marsh M.E."/>
            <person name="Mackinder L."/>
            <person name="Mock T."/>
            <person name="Mueller-Roeber B."/>
            <person name="Pagarete A."/>
            <person name="Parker M."/>
            <person name="Probert I."/>
            <person name="Quesneville H."/>
            <person name="Raines C."/>
            <person name="Rensing S.A."/>
            <person name="Riano-Pachon D.M."/>
            <person name="Richier S."/>
            <person name="Rokitta S."/>
            <person name="Shiraiwa Y."/>
            <person name="Soanes D.M."/>
            <person name="van der Giezen M."/>
            <person name="Wahlund T.M."/>
            <person name="Williams B."/>
            <person name="Wilson W."/>
            <person name="Wolfe G."/>
            <person name="Wurch L.L."/>
        </authorList>
    </citation>
    <scope>NUCLEOTIDE SEQUENCE</scope>
</reference>
<evidence type="ECO:0000256" key="3">
    <source>
        <dbReference type="ARBA" id="ARBA00022723"/>
    </source>
</evidence>
<feature type="transmembrane region" description="Helical" evidence="10">
    <location>
        <begin position="504"/>
        <end position="523"/>
    </location>
</feature>
<feature type="transmembrane region" description="Helical" evidence="10">
    <location>
        <begin position="535"/>
        <end position="561"/>
    </location>
</feature>
<evidence type="ECO:0000313" key="12">
    <source>
        <dbReference type="Proteomes" id="UP000013827"/>
    </source>
</evidence>
<dbReference type="Proteomes" id="UP000013827">
    <property type="component" value="Unassembled WGS sequence"/>
</dbReference>
<feature type="binding site" evidence="8">
    <location>
        <position position="350"/>
    </location>
    <ligand>
        <name>Zn(2+)</name>
        <dbReference type="ChEBI" id="CHEBI:29105"/>
        <note>catalytic</note>
    </ligand>
</feature>
<feature type="transmembrane region" description="Helical" evidence="10">
    <location>
        <begin position="775"/>
        <end position="796"/>
    </location>
</feature>
<dbReference type="GO" id="GO:0004222">
    <property type="term" value="F:metalloendopeptidase activity"/>
    <property type="evidence" value="ECO:0007669"/>
    <property type="project" value="InterPro"/>
</dbReference>
<dbReference type="Pfam" id="PF01457">
    <property type="entry name" value="Peptidase_M8"/>
    <property type="match status" value="1"/>
</dbReference>
<dbReference type="eggNOG" id="KOG2556">
    <property type="taxonomic scope" value="Eukaryota"/>
</dbReference>